<evidence type="ECO:0000313" key="2">
    <source>
        <dbReference type="EMBL" id="HHP67628.1"/>
    </source>
</evidence>
<dbReference type="GO" id="GO:0003677">
    <property type="term" value="F:DNA binding"/>
    <property type="evidence" value="ECO:0007669"/>
    <property type="project" value="UniProtKB-KW"/>
</dbReference>
<dbReference type="SUPFAM" id="SSF117856">
    <property type="entry name" value="AF0104/ALDC/Ptd012-like"/>
    <property type="match status" value="1"/>
</dbReference>
<proteinExistence type="predicted"/>
<dbReference type="AlphaFoldDB" id="A0A7J3XY18"/>
<name>A0A7J3XY18_9CREN</name>
<dbReference type="EMBL" id="DRYK01000030">
    <property type="protein sequence ID" value="HHP67628.1"/>
    <property type="molecule type" value="Genomic_DNA"/>
</dbReference>
<sequence>MAYSPRGLYPLRIEKGVIIPDSIARAVSERGLRGGVVIAIGGLSYAEIGVYDRSEKKYHVGVYEAREDETLEAAPIVGNYLVTSRGHISVHLHANLAWRRDRVAGHLLKGVVDPFLEVFLLEVGDVVREVFFHRDT</sequence>
<dbReference type="InterPro" id="IPR005175">
    <property type="entry name" value="PPC_dom"/>
</dbReference>
<reference evidence="2" key="1">
    <citation type="journal article" date="2020" name="mSystems">
        <title>Genome- and Community-Level Interaction Insights into Carbon Utilization and Element Cycling Functions of Hydrothermarchaeota in Hydrothermal Sediment.</title>
        <authorList>
            <person name="Zhou Z."/>
            <person name="Liu Y."/>
            <person name="Xu W."/>
            <person name="Pan J."/>
            <person name="Luo Z.H."/>
            <person name="Li M."/>
        </authorList>
    </citation>
    <scope>NUCLEOTIDE SEQUENCE [LARGE SCALE GENOMIC DNA]</scope>
    <source>
        <strain evidence="2">SpSt-110</strain>
    </source>
</reference>
<accession>A0A7J3XY18</accession>
<dbReference type="PROSITE" id="PS51742">
    <property type="entry name" value="PPC"/>
    <property type="match status" value="1"/>
</dbReference>
<dbReference type="CDD" id="cd11378">
    <property type="entry name" value="DUF296"/>
    <property type="match status" value="1"/>
</dbReference>
<feature type="domain" description="PPC" evidence="1">
    <location>
        <begin position="3"/>
        <end position="136"/>
    </location>
</feature>
<organism evidence="2">
    <name type="scientific">Thermogladius calderae</name>
    <dbReference type="NCBI Taxonomy" id="1200300"/>
    <lineage>
        <taxon>Archaea</taxon>
        <taxon>Thermoproteota</taxon>
        <taxon>Thermoprotei</taxon>
        <taxon>Desulfurococcales</taxon>
        <taxon>Desulfurococcaceae</taxon>
        <taxon>Thermogladius</taxon>
    </lineage>
</organism>
<dbReference type="Gene3D" id="3.30.1330.80">
    <property type="entry name" value="Hypothetical protein, similar to alpha- acetolactate decarboxylase, domain 2"/>
    <property type="match status" value="1"/>
</dbReference>
<dbReference type="Pfam" id="PF03479">
    <property type="entry name" value="PCC"/>
    <property type="match status" value="1"/>
</dbReference>
<protein>
    <submittedName>
        <fullName evidence="2">DNA-binding protein</fullName>
    </submittedName>
</protein>
<evidence type="ECO:0000259" key="1">
    <source>
        <dbReference type="PROSITE" id="PS51742"/>
    </source>
</evidence>
<comment type="caution">
    <text evidence="2">The sequence shown here is derived from an EMBL/GenBank/DDBJ whole genome shotgun (WGS) entry which is preliminary data.</text>
</comment>
<gene>
    <name evidence="2" type="ORF">ENM60_02385</name>
</gene>
<keyword evidence="2" id="KW-0238">DNA-binding</keyword>